<proteinExistence type="predicted"/>
<dbReference type="Gene3D" id="2.60.120.10">
    <property type="entry name" value="Jelly Rolls"/>
    <property type="match status" value="1"/>
</dbReference>
<dbReference type="InterPro" id="IPR011051">
    <property type="entry name" value="RmlC_Cupin_sf"/>
</dbReference>
<dbReference type="SUPFAM" id="SSF51182">
    <property type="entry name" value="RmlC-like cupins"/>
    <property type="match status" value="1"/>
</dbReference>
<dbReference type="Pfam" id="PF12973">
    <property type="entry name" value="Cupin_7"/>
    <property type="match status" value="1"/>
</dbReference>
<evidence type="ECO:0000313" key="2">
    <source>
        <dbReference type="EMBL" id="TCB86778.1"/>
    </source>
</evidence>
<reference evidence="2 3" key="1">
    <citation type="submission" date="2019-02" db="EMBL/GenBank/DDBJ databases">
        <title>The draft genome of Enterobacter spp. strains.</title>
        <authorList>
            <person name="Wang C."/>
            <person name="Feng Y."/>
            <person name="Zong Z."/>
        </authorList>
    </citation>
    <scope>NUCLEOTIDE SEQUENCE [LARGE SCALE GENOMIC DNA]</scope>
    <source>
        <strain evidence="2 3">WCHEQ120003</strain>
    </source>
</reference>
<name>A0AAE8UBI7_9ENTR</name>
<dbReference type="EMBL" id="SJON01000008">
    <property type="protein sequence ID" value="TCB86778.1"/>
    <property type="molecule type" value="Genomic_DNA"/>
</dbReference>
<dbReference type="InterPro" id="IPR014710">
    <property type="entry name" value="RmlC-like_jellyroll"/>
</dbReference>
<dbReference type="Proteomes" id="UP000291623">
    <property type="component" value="Unassembled WGS sequence"/>
</dbReference>
<dbReference type="GeneID" id="92385618"/>
<dbReference type="RefSeq" id="WP_107534122.1">
    <property type="nucleotide sequence ID" value="NZ_JAXROK010000009.1"/>
</dbReference>
<evidence type="ECO:0000259" key="1">
    <source>
        <dbReference type="Pfam" id="PF12973"/>
    </source>
</evidence>
<dbReference type="InterPro" id="IPR025979">
    <property type="entry name" value="ChrR-like_cupin_dom"/>
</dbReference>
<accession>A0AAE8UBI7</accession>
<dbReference type="AlphaFoldDB" id="A0AAE8UBI7"/>
<gene>
    <name evidence="2" type="ORF">E0L16_12595</name>
</gene>
<comment type="caution">
    <text evidence="2">The sequence shown here is derived from an EMBL/GenBank/DDBJ whole genome shotgun (WGS) entry which is preliminary data.</text>
</comment>
<sequence>MNNGLPVTLNLFSVLKNIDSVAWEAHSTLDRKDARIFELFQDDSGQRIALVHCAPGASAKSHLHTGHETFLILDGTFEDDNGVYHPGELICYAPGSEHAWRTPQGALIYAVWGGRVEAALTDVAA</sequence>
<organism evidence="2 3">
    <name type="scientific">Enterobacter quasihormaechei</name>
    <dbReference type="NCBI Taxonomy" id="2529382"/>
    <lineage>
        <taxon>Bacteria</taxon>
        <taxon>Pseudomonadati</taxon>
        <taxon>Pseudomonadota</taxon>
        <taxon>Gammaproteobacteria</taxon>
        <taxon>Enterobacterales</taxon>
        <taxon>Enterobacteriaceae</taxon>
        <taxon>Enterobacter</taxon>
    </lineage>
</organism>
<protein>
    <submittedName>
        <fullName evidence="2">Cupin domain-containing protein</fullName>
    </submittedName>
</protein>
<feature type="domain" description="ChrR-like cupin" evidence="1">
    <location>
        <begin position="19"/>
        <end position="110"/>
    </location>
</feature>
<evidence type="ECO:0000313" key="3">
    <source>
        <dbReference type="Proteomes" id="UP000291623"/>
    </source>
</evidence>